<dbReference type="SUPFAM" id="SSF117281">
    <property type="entry name" value="Kelch motif"/>
    <property type="match status" value="1"/>
</dbReference>
<keyword evidence="3" id="KW-0732">Signal</keyword>
<proteinExistence type="predicted"/>
<dbReference type="PROSITE" id="PS51257">
    <property type="entry name" value="PROKAR_LIPOPROTEIN"/>
    <property type="match status" value="1"/>
</dbReference>
<evidence type="ECO:0008006" key="6">
    <source>
        <dbReference type="Google" id="ProtNLM"/>
    </source>
</evidence>
<dbReference type="InterPro" id="IPR006652">
    <property type="entry name" value="Kelch_1"/>
</dbReference>
<dbReference type="InterPro" id="IPR051746">
    <property type="entry name" value="Kelch_domain_containing_8"/>
</dbReference>
<sequence length="327" mass="36619">MKLSPSSVRKIVFLAVAVLQSCASANFSREFENSSLRFSRLTSMPSSRAYMGYCSNGQTTFVIGGESRTGESFDNILSFNTKSNSWNEVTPVHISAEKNINSAISSGSMFLFNGTKGQLNSPLSPIDINVREVAYNNRVPKVDNVSINPQPLFKAGISEYKGYIYLYGGMVDHETYSNTLYRFNAKKKEWKQMAHLPKQMITQGQIIDNKLYVFGGQNDKPIDEIYMYNIKVDRWVKVGKLPEPIVDAAITSYKHHIILFSNEQVFVYDTHKGSLMRFQTNIGALKGMGATISNNNLIIFGGIKINNSGKEVFSSAVYKLDIFKIIS</sequence>
<dbReference type="Proteomes" id="UP000682802">
    <property type="component" value="Chromosome 1"/>
</dbReference>
<accession>A0ABX8GZQ3</accession>
<dbReference type="InterPro" id="IPR015915">
    <property type="entry name" value="Kelch-typ_b-propeller"/>
</dbReference>
<keyword evidence="5" id="KW-1185">Reference proteome</keyword>
<name>A0ABX8GZQ3_9BACT</name>
<dbReference type="Gene3D" id="2.120.10.80">
    <property type="entry name" value="Kelch-type beta propeller"/>
    <property type="match status" value="2"/>
</dbReference>
<dbReference type="PANTHER" id="PTHR46260">
    <property type="entry name" value="RING-TYPE DOMAIN-CONTAINING PROTEIN"/>
    <property type="match status" value="1"/>
</dbReference>
<reference evidence="4 5" key="1">
    <citation type="submission" date="2021-05" db="EMBL/GenBank/DDBJ databases">
        <title>Comparative genomic studies on the polysaccharide-degrading batcterial strains of the Flammeovirga genus.</title>
        <authorList>
            <person name="Zewei F."/>
            <person name="Zheng Z."/>
            <person name="Yu L."/>
            <person name="Ruyue G."/>
            <person name="Yanhong M."/>
            <person name="Yuanyuan C."/>
            <person name="Jingyan G."/>
            <person name="Wenjun H."/>
        </authorList>
    </citation>
    <scope>NUCLEOTIDE SEQUENCE [LARGE SCALE GENOMIC DNA]</scope>
    <source>
        <strain evidence="4 5">YS10</strain>
    </source>
</reference>
<dbReference type="PANTHER" id="PTHR46260:SF3">
    <property type="entry name" value="RING-TYPE DOMAIN-CONTAINING PROTEIN"/>
    <property type="match status" value="1"/>
</dbReference>
<organism evidence="4 5">
    <name type="scientific">Flammeovirga kamogawensis</name>
    <dbReference type="NCBI Taxonomy" id="373891"/>
    <lineage>
        <taxon>Bacteria</taxon>
        <taxon>Pseudomonadati</taxon>
        <taxon>Bacteroidota</taxon>
        <taxon>Cytophagia</taxon>
        <taxon>Cytophagales</taxon>
        <taxon>Flammeovirgaceae</taxon>
        <taxon>Flammeovirga</taxon>
    </lineage>
</organism>
<dbReference type="Pfam" id="PF24681">
    <property type="entry name" value="Kelch_KLHDC2_KLHL20_DRC7"/>
    <property type="match status" value="1"/>
</dbReference>
<gene>
    <name evidence="4" type="ORF">KM029_06440</name>
</gene>
<evidence type="ECO:0000256" key="3">
    <source>
        <dbReference type="SAM" id="SignalP"/>
    </source>
</evidence>
<feature type="signal peptide" evidence="3">
    <location>
        <begin position="1"/>
        <end position="25"/>
    </location>
</feature>
<dbReference type="RefSeq" id="WP_144072485.1">
    <property type="nucleotide sequence ID" value="NZ_CP076128.1"/>
</dbReference>
<keyword evidence="1" id="KW-0880">Kelch repeat</keyword>
<evidence type="ECO:0000313" key="5">
    <source>
        <dbReference type="Proteomes" id="UP000682802"/>
    </source>
</evidence>
<dbReference type="EMBL" id="CP076128">
    <property type="protein sequence ID" value="QWG08572.1"/>
    <property type="molecule type" value="Genomic_DNA"/>
</dbReference>
<keyword evidence="2" id="KW-0677">Repeat</keyword>
<protein>
    <recommendedName>
        <fullName evidence="6">Galactose oxidase</fullName>
    </recommendedName>
</protein>
<evidence type="ECO:0000256" key="2">
    <source>
        <dbReference type="ARBA" id="ARBA00022737"/>
    </source>
</evidence>
<evidence type="ECO:0000256" key="1">
    <source>
        <dbReference type="ARBA" id="ARBA00022441"/>
    </source>
</evidence>
<evidence type="ECO:0000313" key="4">
    <source>
        <dbReference type="EMBL" id="QWG08572.1"/>
    </source>
</evidence>
<dbReference type="SMART" id="SM00612">
    <property type="entry name" value="Kelch"/>
    <property type="match status" value="3"/>
</dbReference>
<feature type="chain" id="PRO_5047546105" description="Galactose oxidase" evidence="3">
    <location>
        <begin position="26"/>
        <end position="327"/>
    </location>
</feature>